<dbReference type="InterPro" id="IPR028460">
    <property type="entry name" value="Tbh/DBH"/>
</dbReference>
<evidence type="ECO:0000313" key="14">
    <source>
        <dbReference type="Proteomes" id="UP001165740"/>
    </source>
</evidence>
<evidence type="ECO:0000259" key="13">
    <source>
        <dbReference type="PROSITE" id="PS50836"/>
    </source>
</evidence>
<dbReference type="InterPro" id="IPR008977">
    <property type="entry name" value="PHM/PNGase_F_dom_sf"/>
</dbReference>
<name>A0A9W3BCA1_BIOGL</name>
<keyword evidence="5 12" id="KW-0732">Signal</keyword>
<evidence type="ECO:0000256" key="4">
    <source>
        <dbReference type="ARBA" id="ARBA00022723"/>
    </source>
</evidence>
<dbReference type="CDD" id="cd09631">
    <property type="entry name" value="DOMON_DOH"/>
    <property type="match status" value="2"/>
</dbReference>
<gene>
    <name evidence="15" type="primary">LOC106062731</name>
</gene>
<keyword evidence="7" id="KW-0186">Copper</keyword>
<keyword evidence="9" id="KW-0472">Membrane</keyword>
<dbReference type="GO" id="GO:0005507">
    <property type="term" value="F:copper ion binding"/>
    <property type="evidence" value="ECO:0007669"/>
    <property type="project" value="InterPro"/>
</dbReference>
<evidence type="ECO:0000256" key="7">
    <source>
        <dbReference type="ARBA" id="ARBA00023008"/>
    </source>
</evidence>
<keyword evidence="6" id="KW-0560">Oxidoreductase</keyword>
<proteinExistence type="inferred from homology"/>
<evidence type="ECO:0000256" key="5">
    <source>
        <dbReference type="ARBA" id="ARBA00022729"/>
    </source>
</evidence>
<dbReference type="FunFam" id="2.60.120.310:FF:000004">
    <property type="entry name" value="DBH-like monooxygenase protein 1"/>
    <property type="match status" value="2"/>
</dbReference>
<keyword evidence="11" id="KW-0325">Glycoprotein</keyword>
<feature type="domain" description="DOMON" evidence="13">
    <location>
        <begin position="620"/>
        <end position="733"/>
    </location>
</feature>
<dbReference type="PROSITE" id="PS50836">
    <property type="entry name" value="DOMON"/>
    <property type="match status" value="2"/>
</dbReference>
<evidence type="ECO:0000256" key="8">
    <source>
        <dbReference type="ARBA" id="ARBA00023033"/>
    </source>
</evidence>
<keyword evidence="14" id="KW-1185">Reference proteome</keyword>
<dbReference type="GO" id="GO:0030667">
    <property type="term" value="C:secretory granule membrane"/>
    <property type="evidence" value="ECO:0007669"/>
    <property type="project" value="TreeGrafter"/>
</dbReference>
<dbReference type="Gene3D" id="2.60.120.230">
    <property type="match status" value="2"/>
</dbReference>
<dbReference type="PANTHER" id="PTHR10157:SF23">
    <property type="entry name" value="MOXD1 HOMOLOG 1"/>
    <property type="match status" value="1"/>
</dbReference>
<dbReference type="SMART" id="SM00664">
    <property type="entry name" value="DoH"/>
    <property type="match status" value="2"/>
</dbReference>
<dbReference type="PANTHER" id="PTHR10157">
    <property type="entry name" value="DOPAMINE BETA HYDROXYLASE RELATED"/>
    <property type="match status" value="1"/>
</dbReference>
<dbReference type="GeneID" id="106062731"/>
<comment type="similarity">
    <text evidence="3">Belongs to the copper type II ascorbate-dependent monooxygenase family.</text>
</comment>
<dbReference type="Pfam" id="PF03351">
    <property type="entry name" value="DOMON"/>
    <property type="match status" value="2"/>
</dbReference>
<evidence type="ECO:0000256" key="12">
    <source>
        <dbReference type="SAM" id="SignalP"/>
    </source>
</evidence>
<evidence type="ECO:0000256" key="10">
    <source>
        <dbReference type="ARBA" id="ARBA00023157"/>
    </source>
</evidence>
<dbReference type="GO" id="GO:0042420">
    <property type="term" value="P:dopamine catabolic process"/>
    <property type="evidence" value="ECO:0007669"/>
    <property type="project" value="TreeGrafter"/>
</dbReference>
<feature type="signal peptide" evidence="12">
    <location>
        <begin position="1"/>
        <end position="17"/>
    </location>
</feature>
<dbReference type="FunFam" id="2.60.120.230:FF:000001">
    <property type="entry name" value="Monooxygenase, DBH-like 1"/>
    <property type="match status" value="2"/>
</dbReference>
<evidence type="ECO:0000313" key="15">
    <source>
        <dbReference type="RefSeq" id="XP_055897056.1"/>
    </source>
</evidence>
<feature type="domain" description="DOMON" evidence="13">
    <location>
        <begin position="44"/>
        <end position="157"/>
    </location>
</feature>
<dbReference type="InterPro" id="IPR036939">
    <property type="entry name" value="Cu2_ascorb_mOase_N_sf"/>
</dbReference>
<evidence type="ECO:0000256" key="11">
    <source>
        <dbReference type="ARBA" id="ARBA00023180"/>
    </source>
</evidence>
<evidence type="ECO:0000256" key="3">
    <source>
        <dbReference type="ARBA" id="ARBA00010676"/>
    </source>
</evidence>
<dbReference type="Proteomes" id="UP001165740">
    <property type="component" value="Chromosome 9"/>
</dbReference>
<dbReference type="InterPro" id="IPR000945">
    <property type="entry name" value="DBH-like"/>
</dbReference>
<dbReference type="GO" id="GO:0004500">
    <property type="term" value="F:dopamine beta-monooxygenase activity"/>
    <property type="evidence" value="ECO:0007669"/>
    <property type="project" value="InterPro"/>
</dbReference>
<organism evidence="14 15">
    <name type="scientific">Biomphalaria glabrata</name>
    <name type="common">Bloodfluke planorb</name>
    <name type="synonym">Freshwater snail</name>
    <dbReference type="NCBI Taxonomy" id="6526"/>
    <lineage>
        <taxon>Eukaryota</taxon>
        <taxon>Metazoa</taxon>
        <taxon>Spiralia</taxon>
        <taxon>Lophotrochozoa</taxon>
        <taxon>Mollusca</taxon>
        <taxon>Gastropoda</taxon>
        <taxon>Heterobranchia</taxon>
        <taxon>Euthyneura</taxon>
        <taxon>Panpulmonata</taxon>
        <taxon>Hygrophila</taxon>
        <taxon>Lymnaeoidea</taxon>
        <taxon>Planorbidae</taxon>
        <taxon>Biomphalaria</taxon>
    </lineage>
</organism>
<evidence type="ECO:0000256" key="1">
    <source>
        <dbReference type="ARBA" id="ARBA00001973"/>
    </source>
</evidence>
<dbReference type="InterPro" id="IPR024548">
    <property type="entry name" value="Cu2_monoox_C"/>
</dbReference>
<comment type="subcellular location">
    <subcellularLocation>
        <location evidence="2">Membrane</location>
    </subcellularLocation>
</comment>
<keyword evidence="8" id="KW-0503">Monooxygenase</keyword>
<dbReference type="Pfam" id="PF01082">
    <property type="entry name" value="Cu2_monooxygen"/>
    <property type="match status" value="2"/>
</dbReference>
<dbReference type="SUPFAM" id="SSF49742">
    <property type="entry name" value="PHM/PNGase F"/>
    <property type="match status" value="4"/>
</dbReference>
<dbReference type="Pfam" id="PF03712">
    <property type="entry name" value="Cu2_monoox_C"/>
    <property type="match status" value="2"/>
</dbReference>
<dbReference type="InterPro" id="IPR005018">
    <property type="entry name" value="DOMON_domain"/>
</dbReference>
<dbReference type="OMA" id="ANSTHIQ"/>
<dbReference type="Gene3D" id="2.60.120.310">
    <property type="entry name" value="Copper type II, ascorbate-dependent monooxygenase, N-terminal domain"/>
    <property type="match status" value="2"/>
</dbReference>
<sequence>MYVQVTFVLSLVVLCQGHRLPAAPPGDSSSLSEQNLIYHEHLSDAYELFWNFNKTHIIFKTEVKTNGYIGFGLSPNGAMAHSDVIIGWVKDGNSFFHDRHAEGHIKPEIDTQQDWFLLSATEVGNVTSLTFIRKLETCDSQDRPITNDTTRVIFSYSPTDPVDKDTIAYHGQTRHGTKSIMLLTPPTSQQTTQPLPSDVITVDLLNENYPVPSTWDTVYRCKVFKLPDFGEKHHLIKYEPIIQPGHELLVHHILIYYCGHAVNTSHAGESYLCYDQSPKDLLDCQNTLVAWAVGGKAFEYPAVAGHPMGRPQDPQILIMETHYNNPELKNDFVDNSGLRLYFTKQLRQYDSGVLEIGVVVDYNHIIPPYEASFVSTGHCQANCLQQGLGDQEIRVFADFLHAHLLGRKIRTRFFRNGVEQVPILEDNNYDFNYQEMRKLPEERVIKKGDSFLLECVYDSTGKTSPTFGGLKTTYEMCLAFLLYYPRIDMTRCLSRTQYPVQDMYSTIQSYDWTNPLVRQQFIKTTEDSDVLDMCWFEDQSRTYYKVTPVPKYNQTYTPPRTCPNCCYTCTHFGHFKLQQMKYKPTMEIVLVLVFVCFVDVNSQEDFLSPANFTHHERLDANYELFWKTNDSHIMFKTQVKTKGYIGFGLSPNGGMANSDMVIGWMKDGQPHFSDRHSVGQVLPVIDAEQNWHLLMASEDESYTTLVFYRLLETCDKYDIKILKDTSRIIFSYHPADPESETSVLYHGASRRGTRSLMLLDPANHDMENSAMPDDVIVVDFVNNKFQVPANETHYNCIVRKLESLHEKHHMIRYEPVLHPGHEQIVHHIVLYYCTQAISPEFMDKDFSAMQELPHELINCDQVFIAWAIGGQAFSYPDHVGHPLGTDYNSGYFMLETHYNNPEKVKGIVDSSGLRLYLTKQLRTYDAAIIDTGVSTDSYQIIPPFETSFISSGYCHEDCLNQGLAEQPISVLAVLLHAHLLGRKIRTRHFRNGTELPPLMEDNHYDFNYQQMRLLPEERIIQKADSLITECDYDSTSQTDLTYGGLPSTSEMCQAFLLYYPRLSLSRCLSRLYYKLNGQFVRNDIFNIVNTNDWTSDDVRAKFRKDVATSPFINICYFNSTQLFFNITTMSPIQQMYIPDTTCA</sequence>
<feature type="chain" id="PRO_5040967674" evidence="12">
    <location>
        <begin position="18"/>
        <end position="1143"/>
    </location>
</feature>
<accession>A0A9W3BCA1</accession>
<evidence type="ECO:0000256" key="6">
    <source>
        <dbReference type="ARBA" id="ARBA00023002"/>
    </source>
</evidence>
<evidence type="ECO:0000256" key="2">
    <source>
        <dbReference type="ARBA" id="ARBA00004370"/>
    </source>
</evidence>
<dbReference type="RefSeq" id="XP_055897056.1">
    <property type="nucleotide sequence ID" value="XM_056041081.1"/>
</dbReference>
<dbReference type="InterPro" id="IPR014784">
    <property type="entry name" value="Cu2_ascorb_mOase-like_C"/>
</dbReference>
<protein>
    <submittedName>
        <fullName evidence="15">Uncharacterized protein LOC106062731</fullName>
    </submittedName>
</protein>
<dbReference type="OrthoDB" id="10003276at2759"/>
<dbReference type="InterPro" id="IPR000323">
    <property type="entry name" value="Cu2_ascorb_mOase_N"/>
</dbReference>
<dbReference type="SUPFAM" id="SSF49344">
    <property type="entry name" value="CBD9-like"/>
    <property type="match status" value="2"/>
</dbReference>
<dbReference type="PRINTS" id="PR00767">
    <property type="entry name" value="DBMONOXGNASE"/>
</dbReference>
<dbReference type="GO" id="GO:0006589">
    <property type="term" value="P:octopamine biosynthetic process"/>
    <property type="evidence" value="ECO:0007669"/>
    <property type="project" value="TreeGrafter"/>
</dbReference>
<dbReference type="GO" id="GO:0005615">
    <property type="term" value="C:extracellular space"/>
    <property type="evidence" value="ECO:0007669"/>
    <property type="project" value="TreeGrafter"/>
</dbReference>
<dbReference type="GO" id="GO:0042421">
    <property type="term" value="P:norepinephrine biosynthetic process"/>
    <property type="evidence" value="ECO:0007669"/>
    <property type="project" value="TreeGrafter"/>
</dbReference>
<dbReference type="AlphaFoldDB" id="A0A9W3BCA1"/>
<comment type="cofactor">
    <cofactor evidence="1">
        <name>Cu(2+)</name>
        <dbReference type="ChEBI" id="CHEBI:29036"/>
    </cofactor>
</comment>
<keyword evidence="10" id="KW-1015">Disulfide bond</keyword>
<dbReference type="FunFam" id="2.60.40.1210:FF:000001">
    <property type="entry name" value="Monooxygenase, DBH-like 1, like"/>
    <property type="match status" value="2"/>
</dbReference>
<reference evidence="15" key="1">
    <citation type="submission" date="2025-08" db="UniProtKB">
        <authorList>
            <consortium name="RefSeq"/>
        </authorList>
    </citation>
    <scope>IDENTIFICATION</scope>
</reference>
<keyword evidence="4" id="KW-0479">Metal-binding</keyword>
<dbReference type="Gene3D" id="2.60.40.1210">
    <property type="entry name" value="Cellobiose dehydrogenase, cytochrome domain"/>
    <property type="match status" value="2"/>
</dbReference>
<dbReference type="InterPro" id="IPR045266">
    <property type="entry name" value="DOH_DOMON"/>
</dbReference>
<evidence type="ECO:0000256" key="9">
    <source>
        <dbReference type="ARBA" id="ARBA00023136"/>
    </source>
</evidence>